<dbReference type="InterPro" id="IPR037157">
    <property type="entry name" value="Acetyltransf_C_sf"/>
</dbReference>
<dbReference type="EC" id="2.3.1.129" evidence="8"/>
<keyword evidence="4 8" id="KW-0808">Transferase</keyword>
<proteinExistence type="inferred from homology"/>
<keyword evidence="7 8" id="KW-0012">Acyltransferase</keyword>
<dbReference type="UniPathway" id="UPA00359">
    <property type="reaction ID" value="UER00477"/>
</dbReference>
<comment type="subunit">
    <text evidence="8">Homotrimer.</text>
</comment>
<dbReference type="Proteomes" id="UP000092952">
    <property type="component" value="Chromosome"/>
</dbReference>
<dbReference type="CDD" id="cd03351">
    <property type="entry name" value="LbH_UDP-GlcNAc_AT"/>
    <property type="match status" value="1"/>
</dbReference>
<evidence type="ECO:0000313" key="10">
    <source>
        <dbReference type="EMBL" id="ANX05154.1"/>
    </source>
</evidence>
<keyword evidence="3 8" id="KW-0441">Lipid A biosynthesis</keyword>
<dbReference type="GO" id="GO:0016020">
    <property type="term" value="C:membrane"/>
    <property type="evidence" value="ECO:0007669"/>
    <property type="project" value="GOC"/>
</dbReference>
<dbReference type="InterPro" id="IPR018357">
    <property type="entry name" value="Hexapep_transf_CS"/>
</dbReference>
<dbReference type="NCBIfam" id="NF003657">
    <property type="entry name" value="PRK05289.1"/>
    <property type="match status" value="1"/>
</dbReference>
<protein>
    <recommendedName>
        <fullName evidence="8">Acyl-[acyl-carrier-protein]--UDP-N-acetylglucosamine O-acyltransferase</fullName>
        <shortName evidence="8">UDP-N-acetylglucosamine acyltransferase</shortName>
        <ecNumber evidence="8">2.3.1.129</ecNumber>
    </recommendedName>
</protein>
<keyword evidence="2 8" id="KW-0444">Lipid biosynthesis</keyword>
<keyword evidence="11" id="KW-1185">Reference proteome</keyword>
<comment type="similarity">
    <text evidence="8">Belongs to the transferase hexapeptide repeat family. LpxA subfamily.</text>
</comment>
<dbReference type="InParanoid" id="A0A1B1YWD6"/>
<dbReference type="PANTHER" id="PTHR43480">
    <property type="entry name" value="ACYL-[ACYL-CARRIER-PROTEIN]--UDP-N-ACETYLGLUCOSAMINE O-ACYLTRANSFERASE"/>
    <property type="match status" value="1"/>
</dbReference>
<dbReference type="FunCoup" id="A0A1B1YWD6">
    <property type="interactions" value="443"/>
</dbReference>
<reference evidence="11" key="1">
    <citation type="submission" date="2016-03" db="EMBL/GenBank/DDBJ databases">
        <title>Complete genome sequence of Solimmundus cernigliae, representing a novel lineage of polycyclic aromatic hydrocarbon degraders within the Gammaproteobacteria.</title>
        <authorList>
            <person name="Singleton D.R."/>
            <person name="Dickey A.N."/>
            <person name="Scholl E.H."/>
            <person name="Wright F.A."/>
            <person name="Aitken M.D."/>
        </authorList>
    </citation>
    <scope>NUCLEOTIDE SEQUENCE [LARGE SCALE GENOMIC DNA]</scope>
    <source>
        <strain evidence="11">TR3.2</strain>
    </source>
</reference>
<dbReference type="HAMAP" id="MF_00387">
    <property type="entry name" value="LpxA"/>
    <property type="match status" value="1"/>
</dbReference>
<dbReference type="GO" id="GO:0005737">
    <property type="term" value="C:cytoplasm"/>
    <property type="evidence" value="ECO:0007669"/>
    <property type="project" value="UniProtKB-SubCell"/>
</dbReference>
<dbReference type="AlphaFoldDB" id="A0A1B1YWD6"/>
<evidence type="ECO:0000256" key="3">
    <source>
        <dbReference type="ARBA" id="ARBA00022556"/>
    </source>
</evidence>
<keyword evidence="6 8" id="KW-0443">Lipid metabolism</keyword>
<comment type="catalytic activity">
    <reaction evidence="8">
        <text>a (3R)-hydroxyacyl-[ACP] + UDP-N-acetyl-alpha-D-glucosamine = a UDP-3-O-[(3R)-3-hydroxyacyl]-N-acetyl-alpha-D-glucosamine + holo-[ACP]</text>
        <dbReference type="Rhea" id="RHEA:67812"/>
        <dbReference type="Rhea" id="RHEA-COMP:9685"/>
        <dbReference type="Rhea" id="RHEA-COMP:9945"/>
        <dbReference type="ChEBI" id="CHEBI:57705"/>
        <dbReference type="ChEBI" id="CHEBI:64479"/>
        <dbReference type="ChEBI" id="CHEBI:78827"/>
        <dbReference type="ChEBI" id="CHEBI:173225"/>
        <dbReference type="EC" id="2.3.1.129"/>
    </reaction>
</comment>
<sequence>MHAQGRLVIDPTARIHPDARLAPDIEVGPYAVIGPQVRIGEGCVIGPHTVITGSTHIGRSNRIFQFASIGEIPQDKKYHAGEDSRLEIGDGNTIREFCTINCGTAGGGGLTRIGDDNWLMAYVHIAHDCLIGNHTIFANSSSLAGHVLVEDHVILGGFALVHQFCALGAHSFLAASSVVLKDVPPFVMAEGNSARPRGINTEGLRRRGFSAQDLTAIRGAYKTLYRSGLRLQDALAVLDGESDCEHLATIAAFVRRSQRGIIR</sequence>
<evidence type="ECO:0000256" key="4">
    <source>
        <dbReference type="ARBA" id="ARBA00022679"/>
    </source>
</evidence>
<dbReference type="PROSITE" id="PS00101">
    <property type="entry name" value="HEXAPEP_TRANSFERASES"/>
    <property type="match status" value="1"/>
</dbReference>
<dbReference type="Gene3D" id="2.160.10.10">
    <property type="entry name" value="Hexapeptide repeat proteins"/>
    <property type="match status" value="1"/>
</dbReference>
<evidence type="ECO:0000313" key="11">
    <source>
        <dbReference type="Proteomes" id="UP000092952"/>
    </source>
</evidence>
<dbReference type="NCBIfam" id="TIGR01852">
    <property type="entry name" value="lipid_A_lpxA"/>
    <property type="match status" value="1"/>
</dbReference>
<evidence type="ECO:0000259" key="9">
    <source>
        <dbReference type="Pfam" id="PF13720"/>
    </source>
</evidence>
<dbReference type="InterPro" id="IPR029098">
    <property type="entry name" value="Acetyltransf_C"/>
</dbReference>
<evidence type="ECO:0000256" key="5">
    <source>
        <dbReference type="ARBA" id="ARBA00022737"/>
    </source>
</evidence>
<feature type="domain" description="UDP N-acetylglucosamine O-acyltransferase C-terminal" evidence="9">
    <location>
        <begin position="182"/>
        <end position="262"/>
    </location>
</feature>
<dbReference type="PANTHER" id="PTHR43480:SF1">
    <property type="entry name" value="ACYL-[ACYL-CARRIER-PROTEIN]--UDP-N-ACETYLGLUCOSAMINE O-ACYLTRANSFERASE, MITOCHONDRIAL-RELATED"/>
    <property type="match status" value="1"/>
</dbReference>
<dbReference type="InterPro" id="IPR001451">
    <property type="entry name" value="Hexapep"/>
</dbReference>
<organism evidence="10 11">
    <name type="scientific">Immundisolibacter cernigliae</name>
    <dbReference type="NCBI Taxonomy" id="1810504"/>
    <lineage>
        <taxon>Bacteria</taxon>
        <taxon>Pseudomonadati</taxon>
        <taxon>Pseudomonadota</taxon>
        <taxon>Gammaproteobacteria</taxon>
        <taxon>Immundisolibacterales</taxon>
        <taxon>Immundisolibacteraceae</taxon>
        <taxon>Immundisolibacter</taxon>
    </lineage>
</organism>
<accession>A0A1B1YWD6</accession>
<comment type="pathway">
    <text evidence="8">Glycolipid biosynthesis; lipid IV(A) biosynthesis; lipid IV(A) from (3R)-3-hydroxytetradecanoyl-[acyl-carrier-protein] and UDP-N-acetyl-alpha-D-glucosamine: step 1/6.</text>
</comment>
<evidence type="ECO:0000256" key="7">
    <source>
        <dbReference type="ARBA" id="ARBA00023315"/>
    </source>
</evidence>
<dbReference type="Pfam" id="PF00132">
    <property type="entry name" value="Hexapep"/>
    <property type="match status" value="2"/>
</dbReference>
<dbReference type="InterPro" id="IPR011004">
    <property type="entry name" value="Trimer_LpxA-like_sf"/>
</dbReference>
<dbReference type="InterPro" id="IPR010137">
    <property type="entry name" value="Lipid_A_LpxA"/>
</dbReference>
<name>A0A1B1YWD6_9GAMM</name>
<dbReference type="SUPFAM" id="SSF51161">
    <property type="entry name" value="Trimeric LpxA-like enzymes"/>
    <property type="match status" value="1"/>
</dbReference>
<gene>
    <name evidence="8" type="primary">lpxA</name>
    <name evidence="10" type="ORF">PG2T_13845</name>
</gene>
<dbReference type="EMBL" id="CP014671">
    <property type="protein sequence ID" value="ANX05154.1"/>
    <property type="molecule type" value="Genomic_DNA"/>
</dbReference>
<keyword evidence="5 8" id="KW-0677">Repeat</keyword>
<dbReference type="PIRSF" id="PIRSF000456">
    <property type="entry name" value="UDP-GlcNAc_acltr"/>
    <property type="match status" value="1"/>
</dbReference>
<keyword evidence="1 8" id="KW-0963">Cytoplasm</keyword>
<comment type="subcellular location">
    <subcellularLocation>
        <location evidence="8">Cytoplasm</location>
    </subcellularLocation>
</comment>
<dbReference type="KEGG" id="gbi:PG2T_13845"/>
<evidence type="ECO:0000256" key="1">
    <source>
        <dbReference type="ARBA" id="ARBA00022490"/>
    </source>
</evidence>
<dbReference type="GO" id="GO:0008780">
    <property type="term" value="F:acyl-[acyl-carrier-protein]-UDP-N-acetylglucosamine O-acyltransferase activity"/>
    <property type="evidence" value="ECO:0007669"/>
    <property type="project" value="UniProtKB-UniRule"/>
</dbReference>
<dbReference type="Pfam" id="PF13720">
    <property type="entry name" value="Acetyltransf_11"/>
    <property type="match status" value="1"/>
</dbReference>
<comment type="function">
    <text evidence="8">Involved in the biosynthesis of lipid A, a phosphorylated glycolipid that anchors the lipopolysaccharide to the outer membrane of the cell.</text>
</comment>
<evidence type="ECO:0000256" key="6">
    <source>
        <dbReference type="ARBA" id="ARBA00023098"/>
    </source>
</evidence>
<evidence type="ECO:0000256" key="2">
    <source>
        <dbReference type="ARBA" id="ARBA00022516"/>
    </source>
</evidence>
<dbReference type="Gene3D" id="1.20.1180.10">
    <property type="entry name" value="Udp N-acetylglucosamine O-acyltransferase, C-terminal domain"/>
    <property type="match status" value="1"/>
</dbReference>
<dbReference type="GO" id="GO:0009245">
    <property type="term" value="P:lipid A biosynthetic process"/>
    <property type="evidence" value="ECO:0007669"/>
    <property type="project" value="UniProtKB-UniRule"/>
</dbReference>
<dbReference type="STRING" id="1810504.PG2T_13845"/>
<evidence type="ECO:0000256" key="8">
    <source>
        <dbReference type="HAMAP-Rule" id="MF_00387"/>
    </source>
</evidence>